<comment type="caution">
    <text evidence="1">The sequence shown here is derived from an EMBL/GenBank/DDBJ whole genome shotgun (WGS) entry which is preliminary data.</text>
</comment>
<evidence type="ECO:0000313" key="2">
    <source>
        <dbReference type="Proteomes" id="UP000299102"/>
    </source>
</evidence>
<keyword evidence="2" id="KW-1185">Reference proteome</keyword>
<reference evidence="1 2" key="1">
    <citation type="journal article" date="2019" name="Commun. Biol.">
        <title>The bagworm genome reveals a unique fibroin gene that provides high tensile strength.</title>
        <authorList>
            <person name="Kono N."/>
            <person name="Nakamura H."/>
            <person name="Ohtoshi R."/>
            <person name="Tomita M."/>
            <person name="Numata K."/>
            <person name="Arakawa K."/>
        </authorList>
    </citation>
    <scope>NUCLEOTIDE SEQUENCE [LARGE SCALE GENOMIC DNA]</scope>
</reference>
<dbReference type="EMBL" id="BGZK01000173">
    <property type="protein sequence ID" value="GBP25907.1"/>
    <property type="molecule type" value="Genomic_DNA"/>
</dbReference>
<accession>A0A4C1UII8</accession>
<organism evidence="1 2">
    <name type="scientific">Eumeta variegata</name>
    <name type="common">Bagworm moth</name>
    <name type="synonym">Eumeta japonica</name>
    <dbReference type="NCBI Taxonomy" id="151549"/>
    <lineage>
        <taxon>Eukaryota</taxon>
        <taxon>Metazoa</taxon>
        <taxon>Ecdysozoa</taxon>
        <taxon>Arthropoda</taxon>
        <taxon>Hexapoda</taxon>
        <taxon>Insecta</taxon>
        <taxon>Pterygota</taxon>
        <taxon>Neoptera</taxon>
        <taxon>Endopterygota</taxon>
        <taxon>Lepidoptera</taxon>
        <taxon>Glossata</taxon>
        <taxon>Ditrysia</taxon>
        <taxon>Tineoidea</taxon>
        <taxon>Psychidae</taxon>
        <taxon>Oiketicinae</taxon>
        <taxon>Eumeta</taxon>
    </lineage>
</organism>
<protein>
    <submittedName>
        <fullName evidence="1">Uncharacterized protein</fullName>
    </submittedName>
</protein>
<proteinExistence type="predicted"/>
<sequence>MDRERNPPFRSWTRYFFKLSYETLKKNTERKKKIGFEAENDIRAGGRGCEIVGGFCAFWRDFSFANHSIGDTCTPLQRAGRGCGPS</sequence>
<dbReference type="Proteomes" id="UP000299102">
    <property type="component" value="Unassembled WGS sequence"/>
</dbReference>
<evidence type="ECO:0000313" key="1">
    <source>
        <dbReference type="EMBL" id="GBP25907.1"/>
    </source>
</evidence>
<name>A0A4C1UII8_EUMVA</name>
<dbReference type="AlphaFoldDB" id="A0A4C1UII8"/>
<gene>
    <name evidence="1" type="ORF">EVAR_81792_1</name>
</gene>